<keyword evidence="3" id="KW-1003">Cell membrane</keyword>
<feature type="active site" description="Charge relay system" evidence="10">
    <location>
        <position position="100"/>
    </location>
</feature>
<evidence type="ECO:0000259" key="14">
    <source>
        <dbReference type="Pfam" id="PF00082"/>
    </source>
</evidence>
<feature type="transmembrane region" description="Helical" evidence="12">
    <location>
        <begin position="351"/>
        <end position="376"/>
    </location>
</feature>
<dbReference type="PANTHER" id="PTHR43806">
    <property type="entry name" value="PEPTIDASE S8"/>
    <property type="match status" value="1"/>
</dbReference>
<evidence type="ECO:0000313" key="16">
    <source>
        <dbReference type="Proteomes" id="UP000198253"/>
    </source>
</evidence>
<dbReference type="Gene3D" id="3.40.50.200">
    <property type="entry name" value="Peptidase S8/S53 domain"/>
    <property type="match status" value="1"/>
</dbReference>
<evidence type="ECO:0000256" key="4">
    <source>
        <dbReference type="ARBA" id="ARBA00022670"/>
    </source>
</evidence>
<dbReference type="InterPro" id="IPR036852">
    <property type="entry name" value="Peptidase_S8/S53_dom_sf"/>
</dbReference>
<keyword evidence="5 12" id="KW-0812">Transmembrane</keyword>
<accession>A0A1C4VAT7</accession>
<sequence length="385" mass="39244">MSARLSALRRSVLAVTAGLALTAAGTPVPAVAAAPPLERQWHLDALRVTEAHRISTGEGVTVAVVDTGVYAEHPDLAGRILDGRRLIGRDDKGKVDERNHGTGVAGLIAARGGGHGRALGIAPDARILPVTVATNTFAGSNLPEGIRYAVDHGAKVVNISNGGPTTSSALDEAVRYAQSKDVVVVAAAGNAEQGDTGVLYPARLPGVIAVGATDRDGKPWSGGTRGEQIAVTAPGVDVSTTAGRWSDLTEGGYVTVDGTSAAAPLVAGAAALVRARYPEASAAEVVNRLVSTARDAGPSGRDDQYGFGRLDLVRALTADVPPVDANPLGTVPVAESEETAADSNDGVDLGLLVPFVIGLLVVAALVVLLVVVLLVVRRANRPARR</sequence>
<keyword evidence="13" id="KW-0732">Signal</keyword>
<dbReference type="PROSITE" id="PS00137">
    <property type="entry name" value="SUBTILASE_HIS"/>
    <property type="match status" value="1"/>
</dbReference>
<evidence type="ECO:0000256" key="7">
    <source>
        <dbReference type="ARBA" id="ARBA00022825"/>
    </source>
</evidence>
<evidence type="ECO:0000256" key="3">
    <source>
        <dbReference type="ARBA" id="ARBA00022475"/>
    </source>
</evidence>
<keyword evidence="16" id="KW-1185">Reference proteome</keyword>
<evidence type="ECO:0000256" key="10">
    <source>
        <dbReference type="PROSITE-ProRule" id="PRU01240"/>
    </source>
</evidence>
<protein>
    <submittedName>
        <fullName evidence="15">Type VII secretion-associated serine protease mycosin</fullName>
    </submittedName>
</protein>
<keyword evidence="6 10" id="KW-0378">Hydrolase</keyword>
<dbReference type="PRINTS" id="PR00723">
    <property type="entry name" value="SUBTILISIN"/>
</dbReference>
<dbReference type="GO" id="GO:0006508">
    <property type="term" value="P:proteolysis"/>
    <property type="evidence" value="ECO:0007669"/>
    <property type="project" value="UniProtKB-KW"/>
</dbReference>
<dbReference type="NCBIfam" id="TIGR03921">
    <property type="entry name" value="T7SS_mycosin"/>
    <property type="match status" value="1"/>
</dbReference>
<feature type="chain" id="PRO_5008705687" evidence="13">
    <location>
        <begin position="33"/>
        <end position="385"/>
    </location>
</feature>
<dbReference type="RefSeq" id="WP_088980647.1">
    <property type="nucleotide sequence ID" value="NZ_LT607413.1"/>
</dbReference>
<organism evidence="15 16">
    <name type="scientific">Micromonospora echinospora</name>
    <name type="common">Micromonospora purpurea</name>
    <dbReference type="NCBI Taxonomy" id="1877"/>
    <lineage>
        <taxon>Bacteria</taxon>
        <taxon>Bacillati</taxon>
        <taxon>Actinomycetota</taxon>
        <taxon>Actinomycetes</taxon>
        <taxon>Micromonosporales</taxon>
        <taxon>Micromonosporaceae</taxon>
        <taxon>Micromonospora</taxon>
    </lineage>
</organism>
<reference evidence="16" key="1">
    <citation type="submission" date="2016-06" db="EMBL/GenBank/DDBJ databases">
        <authorList>
            <person name="Varghese N."/>
            <person name="Submissions Spin"/>
        </authorList>
    </citation>
    <scope>NUCLEOTIDE SEQUENCE [LARGE SCALE GENOMIC DNA]</scope>
    <source>
        <strain evidence="16">DSM 43816</strain>
    </source>
</reference>
<evidence type="ECO:0000256" key="9">
    <source>
        <dbReference type="ARBA" id="ARBA00023136"/>
    </source>
</evidence>
<dbReference type="SUPFAM" id="SSF52743">
    <property type="entry name" value="Subtilisin-like"/>
    <property type="match status" value="1"/>
</dbReference>
<evidence type="ECO:0000256" key="12">
    <source>
        <dbReference type="SAM" id="Phobius"/>
    </source>
</evidence>
<dbReference type="InterPro" id="IPR023834">
    <property type="entry name" value="T7SS_pept_S8A_mycosin"/>
</dbReference>
<proteinExistence type="inferred from homology"/>
<evidence type="ECO:0000256" key="11">
    <source>
        <dbReference type="RuleBase" id="RU003355"/>
    </source>
</evidence>
<feature type="active site" description="Charge relay system" evidence="10">
    <location>
        <position position="260"/>
    </location>
</feature>
<feature type="domain" description="Peptidase S8/S53" evidence="14">
    <location>
        <begin position="57"/>
        <end position="308"/>
    </location>
</feature>
<keyword evidence="4 10" id="KW-0645">Protease</keyword>
<evidence type="ECO:0000256" key="6">
    <source>
        <dbReference type="ARBA" id="ARBA00022801"/>
    </source>
</evidence>
<dbReference type="FunCoup" id="A0A1C4VAT7">
    <property type="interactions" value="31"/>
</dbReference>
<dbReference type="GO" id="GO:0005886">
    <property type="term" value="C:plasma membrane"/>
    <property type="evidence" value="ECO:0007669"/>
    <property type="project" value="UniProtKB-SubCell"/>
</dbReference>
<dbReference type="PROSITE" id="PS00138">
    <property type="entry name" value="SUBTILASE_SER"/>
    <property type="match status" value="1"/>
</dbReference>
<keyword evidence="8 12" id="KW-1133">Transmembrane helix</keyword>
<gene>
    <name evidence="15" type="ORF">GA0070618_1083</name>
</gene>
<dbReference type="GO" id="GO:0004252">
    <property type="term" value="F:serine-type endopeptidase activity"/>
    <property type="evidence" value="ECO:0007669"/>
    <property type="project" value="UniProtKB-UniRule"/>
</dbReference>
<evidence type="ECO:0000313" key="15">
    <source>
        <dbReference type="EMBL" id="SCE80855.1"/>
    </source>
</evidence>
<dbReference type="InterPro" id="IPR022398">
    <property type="entry name" value="Peptidase_S8_His-AS"/>
</dbReference>
<evidence type="ECO:0000256" key="13">
    <source>
        <dbReference type="SAM" id="SignalP"/>
    </source>
</evidence>
<dbReference type="InterPro" id="IPR015500">
    <property type="entry name" value="Peptidase_S8_subtilisin-rel"/>
</dbReference>
<comment type="subcellular location">
    <subcellularLocation>
        <location evidence="1">Cell membrane</location>
        <topology evidence="1">Single-pass membrane protein</topology>
    </subcellularLocation>
</comment>
<comment type="similarity">
    <text evidence="2 10 11">Belongs to the peptidase S8 family.</text>
</comment>
<dbReference type="OrthoDB" id="9798386at2"/>
<dbReference type="InterPro" id="IPR023828">
    <property type="entry name" value="Peptidase_S8_Ser-AS"/>
</dbReference>
<dbReference type="InterPro" id="IPR006311">
    <property type="entry name" value="TAT_signal"/>
</dbReference>
<dbReference type="PANTHER" id="PTHR43806:SF11">
    <property type="entry name" value="CEREVISIN-RELATED"/>
    <property type="match status" value="1"/>
</dbReference>
<dbReference type="InterPro" id="IPR023827">
    <property type="entry name" value="Peptidase_S8_Asp-AS"/>
</dbReference>
<dbReference type="Proteomes" id="UP000198253">
    <property type="component" value="Chromosome I"/>
</dbReference>
<evidence type="ECO:0000256" key="8">
    <source>
        <dbReference type="ARBA" id="ARBA00022989"/>
    </source>
</evidence>
<name>A0A1C4VAT7_MICEC</name>
<dbReference type="EMBL" id="LT607413">
    <property type="protein sequence ID" value="SCE80855.1"/>
    <property type="molecule type" value="Genomic_DNA"/>
</dbReference>
<dbReference type="AlphaFoldDB" id="A0A1C4VAT7"/>
<dbReference type="InterPro" id="IPR000209">
    <property type="entry name" value="Peptidase_S8/S53_dom"/>
</dbReference>
<dbReference type="PROSITE" id="PS51892">
    <property type="entry name" value="SUBTILASE"/>
    <property type="match status" value="1"/>
</dbReference>
<evidence type="ECO:0000256" key="2">
    <source>
        <dbReference type="ARBA" id="ARBA00011073"/>
    </source>
</evidence>
<evidence type="ECO:0000256" key="5">
    <source>
        <dbReference type="ARBA" id="ARBA00022692"/>
    </source>
</evidence>
<feature type="active site" description="Charge relay system" evidence="10">
    <location>
        <position position="66"/>
    </location>
</feature>
<dbReference type="PROSITE" id="PS51318">
    <property type="entry name" value="TAT"/>
    <property type="match status" value="1"/>
</dbReference>
<dbReference type="Pfam" id="PF00082">
    <property type="entry name" value="Peptidase_S8"/>
    <property type="match status" value="1"/>
</dbReference>
<dbReference type="PROSITE" id="PS00136">
    <property type="entry name" value="SUBTILASE_ASP"/>
    <property type="match status" value="1"/>
</dbReference>
<evidence type="ECO:0000256" key="1">
    <source>
        <dbReference type="ARBA" id="ARBA00004162"/>
    </source>
</evidence>
<keyword evidence="7 10" id="KW-0720">Serine protease</keyword>
<keyword evidence="9 12" id="KW-0472">Membrane</keyword>
<dbReference type="InParanoid" id="A0A1C4VAT7"/>
<dbReference type="InterPro" id="IPR050131">
    <property type="entry name" value="Peptidase_S8_subtilisin-like"/>
</dbReference>
<feature type="signal peptide" evidence="13">
    <location>
        <begin position="1"/>
        <end position="32"/>
    </location>
</feature>